<accession>A0A919GVX5</accession>
<gene>
    <name evidence="3" type="ORF">Sxan_30000</name>
</gene>
<keyword evidence="4" id="KW-1185">Reference proteome</keyword>
<proteinExistence type="predicted"/>
<evidence type="ECO:0000256" key="2">
    <source>
        <dbReference type="SAM" id="SignalP"/>
    </source>
</evidence>
<feature type="region of interest" description="Disordered" evidence="1">
    <location>
        <begin position="34"/>
        <end position="96"/>
    </location>
</feature>
<dbReference type="OrthoDB" id="4242282at2"/>
<evidence type="ECO:0000313" key="3">
    <source>
        <dbReference type="EMBL" id="GHI85636.1"/>
    </source>
</evidence>
<dbReference type="AlphaFoldDB" id="A0A919GVX5"/>
<dbReference type="RefSeq" id="WP_031140109.1">
    <property type="nucleotide sequence ID" value="NZ_BNEE01000006.1"/>
</dbReference>
<dbReference type="PROSITE" id="PS51257">
    <property type="entry name" value="PROKAR_LIPOPROTEIN"/>
    <property type="match status" value="1"/>
</dbReference>
<name>A0A919GVX5_9ACTN</name>
<feature type="compositionally biased region" description="Low complexity" evidence="1">
    <location>
        <begin position="43"/>
        <end position="53"/>
    </location>
</feature>
<feature type="chain" id="PRO_5039050423" description="Lipoprotein" evidence="2">
    <location>
        <begin position="33"/>
        <end position="208"/>
    </location>
</feature>
<feature type="compositionally biased region" description="Low complexity" evidence="1">
    <location>
        <begin position="63"/>
        <end position="89"/>
    </location>
</feature>
<feature type="signal peptide" evidence="2">
    <location>
        <begin position="1"/>
        <end position="32"/>
    </location>
</feature>
<evidence type="ECO:0000256" key="1">
    <source>
        <dbReference type="SAM" id="MobiDB-lite"/>
    </source>
</evidence>
<dbReference type="EMBL" id="BNEE01000006">
    <property type="protein sequence ID" value="GHI85636.1"/>
    <property type="molecule type" value="Genomic_DNA"/>
</dbReference>
<comment type="caution">
    <text evidence="3">The sequence shown here is derived from an EMBL/GenBank/DDBJ whole genome shotgun (WGS) entry which is preliminary data.</text>
</comment>
<protein>
    <recommendedName>
        <fullName evidence="5">Lipoprotein</fullName>
    </recommendedName>
</protein>
<dbReference type="Proteomes" id="UP000600026">
    <property type="component" value="Unassembled WGS sequence"/>
</dbReference>
<organism evidence="3 4">
    <name type="scientific">Streptomyces xanthophaeus</name>
    <dbReference type="NCBI Taxonomy" id="67385"/>
    <lineage>
        <taxon>Bacteria</taxon>
        <taxon>Bacillati</taxon>
        <taxon>Actinomycetota</taxon>
        <taxon>Actinomycetes</taxon>
        <taxon>Kitasatosporales</taxon>
        <taxon>Streptomycetaceae</taxon>
        <taxon>Streptomyces</taxon>
    </lineage>
</organism>
<sequence length="208" mass="20969">MRVVRSGRRNRGRTALLTLAVCGALALTGCRAGDEAGGPGTQSPAKPGAGPTGSPAPAPAPGTPSATAAAPKPTATAKPVKKPTTPAGPSAKPCDHKMPIAPDLIAVYRYTPEGGAHHLIVRHGNWGCGTSGADGAAFEPVGKETFYPVADKAAITAGPPVVAGPGPEKIGVQELVDWVIAHPDSGLPFRYHLGADGAIDTLEQVYLP</sequence>
<evidence type="ECO:0000313" key="4">
    <source>
        <dbReference type="Proteomes" id="UP000600026"/>
    </source>
</evidence>
<keyword evidence="2" id="KW-0732">Signal</keyword>
<evidence type="ECO:0008006" key="5">
    <source>
        <dbReference type="Google" id="ProtNLM"/>
    </source>
</evidence>
<reference evidence="3" key="1">
    <citation type="submission" date="2020-09" db="EMBL/GenBank/DDBJ databases">
        <title>Whole genome shotgun sequence of Streptomyces xanthophaeus NBRC 12829.</title>
        <authorList>
            <person name="Komaki H."/>
            <person name="Tamura T."/>
        </authorList>
    </citation>
    <scope>NUCLEOTIDE SEQUENCE</scope>
    <source>
        <strain evidence="3">NBRC 12829</strain>
    </source>
</reference>